<evidence type="ECO:0000256" key="2">
    <source>
        <dbReference type="ARBA" id="ARBA00009189"/>
    </source>
</evidence>
<gene>
    <name evidence="15" type="primary">cas4</name>
    <name evidence="15" type="ORF">GNE07_09245</name>
</gene>
<evidence type="ECO:0000256" key="4">
    <source>
        <dbReference type="ARBA" id="ARBA00020049"/>
    </source>
</evidence>
<keyword evidence="5 13" id="KW-0540">Nuclease</keyword>
<dbReference type="PANTHER" id="PTHR36531">
    <property type="entry name" value="CRISPR-ASSOCIATED EXONUCLEASE CAS4"/>
    <property type="match status" value="1"/>
</dbReference>
<evidence type="ECO:0000256" key="5">
    <source>
        <dbReference type="ARBA" id="ARBA00022722"/>
    </source>
</evidence>
<dbReference type="GO" id="GO:0004527">
    <property type="term" value="F:exonuclease activity"/>
    <property type="evidence" value="ECO:0007669"/>
    <property type="project" value="UniProtKB-KW"/>
</dbReference>
<reference evidence="15 16" key="1">
    <citation type="submission" date="2019-09" db="EMBL/GenBank/DDBJ databases">
        <title>Draft genome sequencing of Hungatella hathewayi 123Y-2.</title>
        <authorList>
            <person name="Lv Q."/>
            <person name="Li S."/>
        </authorList>
    </citation>
    <scope>NUCLEOTIDE SEQUENCE [LARGE SCALE GENOMIC DNA]</scope>
    <source>
        <strain evidence="15 16">123Y-2</strain>
    </source>
</reference>
<evidence type="ECO:0000256" key="8">
    <source>
        <dbReference type="ARBA" id="ARBA00022839"/>
    </source>
</evidence>
<evidence type="ECO:0000256" key="11">
    <source>
        <dbReference type="ARBA" id="ARBA00023118"/>
    </source>
</evidence>
<keyword evidence="6 13" id="KW-0479">Metal-binding</keyword>
<dbReference type="GO" id="GO:0046872">
    <property type="term" value="F:metal ion binding"/>
    <property type="evidence" value="ECO:0007669"/>
    <property type="project" value="UniProtKB-KW"/>
</dbReference>
<name>A0AAW9WDI1_9FIRM</name>
<dbReference type="Pfam" id="PF01930">
    <property type="entry name" value="Cas_Cas4"/>
    <property type="match status" value="1"/>
</dbReference>
<keyword evidence="11 13" id="KW-0051">Antiviral defense</keyword>
<dbReference type="EMBL" id="WNME01000004">
    <property type="protein sequence ID" value="MUB63244.1"/>
    <property type="molecule type" value="Genomic_DNA"/>
</dbReference>
<keyword evidence="7 13" id="KW-0378">Hydrolase</keyword>
<evidence type="ECO:0000256" key="7">
    <source>
        <dbReference type="ARBA" id="ARBA00022801"/>
    </source>
</evidence>
<proteinExistence type="inferred from homology"/>
<accession>A0AAW9WDI1</accession>
<dbReference type="GO" id="GO:0051536">
    <property type="term" value="F:iron-sulfur cluster binding"/>
    <property type="evidence" value="ECO:0007669"/>
    <property type="project" value="UniProtKB-KW"/>
</dbReference>
<dbReference type="InterPro" id="IPR013343">
    <property type="entry name" value="CRISPR-assoc_prot_Cas4"/>
</dbReference>
<feature type="domain" description="DUF83" evidence="14">
    <location>
        <begin position="11"/>
        <end position="198"/>
    </location>
</feature>
<evidence type="ECO:0000256" key="12">
    <source>
        <dbReference type="ARBA" id="ARBA00023211"/>
    </source>
</evidence>
<dbReference type="Proteomes" id="UP000434223">
    <property type="component" value="Unassembled WGS sequence"/>
</dbReference>
<evidence type="ECO:0000256" key="10">
    <source>
        <dbReference type="ARBA" id="ARBA00023014"/>
    </source>
</evidence>
<organism evidence="15 16">
    <name type="scientific">Hungatella hathewayi</name>
    <dbReference type="NCBI Taxonomy" id="154046"/>
    <lineage>
        <taxon>Bacteria</taxon>
        <taxon>Bacillati</taxon>
        <taxon>Bacillota</taxon>
        <taxon>Clostridia</taxon>
        <taxon>Lachnospirales</taxon>
        <taxon>Lachnospiraceae</taxon>
        <taxon>Hungatella</taxon>
    </lineage>
</organism>
<dbReference type="InterPro" id="IPR051827">
    <property type="entry name" value="Cas4_exonuclease"/>
</dbReference>
<dbReference type="NCBIfam" id="TIGR00372">
    <property type="entry name" value="cas4"/>
    <property type="match status" value="1"/>
</dbReference>
<evidence type="ECO:0000256" key="13">
    <source>
        <dbReference type="RuleBase" id="RU365022"/>
    </source>
</evidence>
<evidence type="ECO:0000313" key="16">
    <source>
        <dbReference type="Proteomes" id="UP000434223"/>
    </source>
</evidence>
<comment type="function">
    <text evidence="13">CRISPR (clustered regularly interspaced short palindromic repeat) is an adaptive immune system that provides protection against mobile genetic elements (viruses, transposable elements and conjugative plasmids). CRISPR clusters contain sequences complementary to antecedent mobile elements and target invading nucleic acids. CRISPR clusters are transcribed and processed into CRISPR RNA (crRNA).</text>
</comment>
<dbReference type="EC" id="3.1.12.1" evidence="3 13"/>
<keyword evidence="9 13" id="KW-0408">Iron</keyword>
<dbReference type="InterPro" id="IPR022765">
    <property type="entry name" value="Dna2/Cas4_DUF83"/>
</dbReference>
<evidence type="ECO:0000256" key="3">
    <source>
        <dbReference type="ARBA" id="ARBA00012768"/>
    </source>
</evidence>
<evidence type="ECO:0000313" key="15">
    <source>
        <dbReference type="EMBL" id="MUB63244.1"/>
    </source>
</evidence>
<keyword evidence="8 13" id="KW-0269">Exonuclease</keyword>
<comment type="similarity">
    <text evidence="2 13">Belongs to the CRISPR-associated exonuclease Cas4 family.</text>
</comment>
<evidence type="ECO:0000256" key="1">
    <source>
        <dbReference type="ARBA" id="ARBA00001966"/>
    </source>
</evidence>
<comment type="caution">
    <text evidence="15">The sequence shown here is derived from an EMBL/GenBank/DDBJ whole genome shotgun (WGS) entry which is preliminary data.</text>
</comment>
<keyword evidence="10 13" id="KW-0411">Iron-sulfur</keyword>
<evidence type="ECO:0000256" key="9">
    <source>
        <dbReference type="ARBA" id="ARBA00023004"/>
    </source>
</evidence>
<keyword evidence="12 13" id="KW-0464">Manganese</keyword>
<protein>
    <recommendedName>
        <fullName evidence="4 13">CRISPR-associated exonuclease Cas4</fullName>
        <ecNumber evidence="3 13">3.1.12.1</ecNumber>
    </recommendedName>
</protein>
<sequence>MYEEDDWLQLSGIQHFEFCRRQWALAYIELQWQENLRTVEGRLMHEKAHDPSAAEKRGDIIISRAMPVHSREMGVSGECDIVEFHRSSEGISITGREGRFDVVPIEYKRGEPKKDDVDILQLTAQALCLEEMLCCRIPVGYLYYGETRRRKKIEFDKDIRHKTKDIFLEMHKYYDRRYTPKAKRTRSCNACSLKDICLPMLGRHESAADYIERNLEGKESV</sequence>
<comment type="cofactor">
    <cofactor evidence="13">
        <name>iron-sulfur cluster</name>
        <dbReference type="ChEBI" id="CHEBI:30408"/>
    </cofactor>
</comment>
<dbReference type="RefSeq" id="WP_055651664.1">
    <property type="nucleotide sequence ID" value="NZ_CZAZ01000032.1"/>
</dbReference>
<dbReference type="AlphaFoldDB" id="A0AAW9WDI1"/>
<comment type="cofactor">
    <cofactor evidence="13">
        <name>Mg(2+)</name>
        <dbReference type="ChEBI" id="CHEBI:18420"/>
    </cofactor>
    <cofactor evidence="13">
        <name>Mn(2+)</name>
        <dbReference type="ChEBI" id="CHEBI:29035"/>
    </cofactor>
    <text evidence="13">Mg(2+) or Mn(2+) required for ssDNA cleavage activity.</text>
</comment>
<dbReference type="InterPro" id="IPR011604">
    <property type="entry name" value="PDDEXK-like_dom_sf"/>
</dbReference>
<comment type="cofactor">
    <cofactor evidence="1">
        <name>[4Fe-4S] cluster</name>
        <dbReference type="ChEBI" id="CHEBI:49883"/>
    </cofactor>
</comment>
<evidence type="ECO:0000256" key="6">
    <source>
        <dbReference type="ARBA" id="ARBA00022723"/>
    </source>
</evidence>
<dbReference type="PANTHER" id="PTHR36531:SF6">
    <property type="entry name" value="DNA REPLICATION ATP-DEPENDENT HELICASE_NUCLEASE DNA2"/>
    <property type="match status" value="1"/>
</dbReference>
<dbReference type="GO" id="GO:0051607">
    <property type="term" value="P:defense response to virus"/>
    <property type="evidence" value="ECO:0007669"/>
    <property type="project" value="UniProtKB-KW"/>
</dbReference>
<dbReference type="Gene3D" id="3.90.320.10">
    <property type="match status" value="1"/>
</dbReference>
<evidence type="ECO:0000259" key="14">
    <source>
        <dbReference type="Pfam" id="PF01930"/>
    </source>
</evidence>